<accession>A0A1C4UU39</accession>
<evidence type="ECO:0000259" key="2">
    <source>
        <dbReference type="Pfam" id="PF10756"/>
    </source>
</evidence>
<dbReference type="InParanoid" id="A0A1C4UU39"/>
<gene>
    <name evidence="3" type="ORF">GA0070618_0641</name>
</gene>
<dbReference type="AlphaFoldDB" id="A0A1C4UU39"/>
<feature type="domain" description="Low molecular weight protein antigen 6 PH" evidence="2">
    <location>
        <begin position="52"/>
        <end position="121"/>
    </location>
</feature>
<evidence type="ECO:0000313" key="4">
    <source>
        <dbReference type="Proteomes" id="UP000198253"/>
    </source>
</evidence>
<evidence type="ECO:0000256" key="1">
    <source>
        <dbReference type="SAM" id="Phobius"/>
    </source>
</evidence>
<sequence>MSRTDTLRFRHSQAILVAAVVAFIGALPIADARWYFLPVLLVPLVVAVWAWRAGTDADPREVRVRALFGQRRLPWARIAELAADPKGRAVARLDDGERVALPAVRGADLPRLVAVTNQTLPATPGRAGD</sequence>
<feature type="transmembrane region" description="Helical" evidence="1">
    <location>
        <begin position="12"/>
        <end position="29"/>
    </location>
</feature>
<dbReference type="Proteomes" id="UP000198253">
    <property type="component" value="Chromosome I"/>
</dbReference>
<organism evidence="3 4">
    <name type="scientific">Micromonospora echinospora</name>
    <name type="common">Micromonospora purpurea</name>
    <dbReference type="NCBI Taxonomy" id="1877"/>
    <lineage>
        <taxon>Bacteria</taxon>
        <taxon>Bacillati</taxon>
        <taxon>Actinomycetota</taxon>
        <taxon>Actinomycetes</taxon>
        <taxon>Micromonosporales</taxon>
        <taxon>Micromonosporaceae</taxon>
        <taxon>Micromonospora</taxon>
    </lineage>
</organism>
<dbReference type="EMBL" id="LT607413">
    <property type="protein sequence ID" value="SCE75112.1"/>
    <property type="molecule type" value="Genomic_DNA"/>
</dbReference>
<dbReference type="RefSeq" id="WP_088980282.1">
    <property type="nucleotide sequence ID" value="NZ_LT607413.1"/>
</dbReference>
<proteinExistence type="predicted"/>
<keyword evidence="1" id="KW-0472">Membrane</keyword>
<dbReference type="InterPro" id="IPR019692">
    <property type="entry name" value="CFP-6_PH"/>
</dbReference>
<feature type="transmembrane region" description="Helical" evidence="1">
    <location>
        <begin position="35"/>
        <end position="53"/>
    </location>
</feature>
<dbReference type="Pfam" id="PF10756">
    <property type="entry name" value="bPH_6"/>
    <property type="match status" value="1"/>
</dbReference>
<keyword evidence="4" id="KW-1185">Reference proteome</keyword>
<protein>
    <submittedName>
        <fullName evidence="3">PH domain-containing protein</fullName>
    </submittedName>
</protein>
<name>A0A1C4UU39_MICEC</name>
<keyword evidence="1" id="KW-0812">Transmembrane</keyword>
<reference evidence="4" key="1">
    <citation type="submission" date="2016-06" db="EMBL/GenBank/DDBJ databases">
        <authorList>
            <person name="Varghese N."/>
            <person name="Submissions Spin"/>
        </authorList>
    </citation>
    <scope>NUCLEOTIDE SEQUENCE [LARGE SCALE GENOMIC DNA]</scope>
    <source>
        <strain evidence="4">DSM 43816</strain>
    </source>
</reference>
<evidence type="ECO:0000313" key="3">
    <source>
        <dbReference type="EMBL" id="SCE75112.1"/>
    </source>
</evidence>
<keyword evidence="1" id="KW-1133">Transmembrane helix</keyword>
<dbReference type="OrthoDB" id="3405416at2"/>